<dbReference type="CDD" id="cd22928">
    <property type="entry name" value="HFD_POLE3_DPB4"/>
    <property type="match status" value="1"/>
</dbReference>
<evidence type="ECO:0000256" key="5">
    <source>
        <dbReference type="ARBA" id="ARBA00042096"/>
    </source>
</evidence>
<feature type="compositionally biased region" description="Polar residues" evidence="6">
    <location>
        <begin position="1"/>
        <end position="15"/>
    </location>
</feature>
<dbReference type="AlphaFoldDB" id="A0A9P4PZ11"/>
<dbReference type="Proteomes" id="UP000799441">
    <property type="component" value="Unassembled WGS sequence"/>
</dbReference>
<dbReference type="EMBL" id="MU003841">
    <property type="protein sequence ID" value="KAF2717573.1"/>
    <property type="molecule type" value="Genomic_DNA"/>
</dbReference>
<evidence type="ECO:0000259" key="7">
    <source>
        <dbReference type="Pfam" id="PF00808"/>
    </source>
</evidence>
<dbReference type="InterPro" id="IPR051377">
    <property type="entry name" value="DNA_Pol-Epsilon_Subunit"/>
</dbReference>
<feature type="compositionally biased region" description="Acidic residues" evidence="6">
    <location>
        <begin position="251"/>
        <end position="269"/>
    </location>
</feature>
<dbReference type="PANTHER" id="PTHR46172">
    <property type="entry name" value="DNA POLYMERASE EPSILON SUBUNIT 3"/>
    <property type="match status" value="1"/>
</dbReference>
<dbReference type="Gene3D" id="1.10.20.10">
    <property type="entry name" value="Histone, subunit A"/>
    <property type="match status" value="1"/>
</dbReference>
<feature type="domain" description="Transcription factor CBF/NF-Y/archaeal histone" evidence="7">
    <location>
        <begin position="37"/>
        <end position="101"/>
    </location>
</feature>
<comment type="subcellular location">
    <subcellularLocation>
        <location evidence="1">Nucleus</location>
    </subcellularLocation>
</comment>
<evidence type="ECO:0000313" key="8">
    <source>
        <dbReference type="EMBL" id="KAF2717573.1"/>
    </source>
</evidence>
<sequence>MAPRKSNVSTVSNADQEPPVSPPSKSHRDSIGIEDLTLPKSIIGRLAKGILPANTNIGKDALLAMHKSATVFVSYIAAAANENAQGSGKKTIMPPDVFQALKDSDLGDFLPRLEAELKKYNETQCDKRNNYRRRVKEEKAAAVATDEGTDETLQDVSTMSNGINGMANGHQNGDERPAKKMRGQNGTVVPGEDDTDMDDSFDVDGKQDDEDANSDDEDEGVDEDDEDDAEDGEDQDQTLEDRIEDDRGRSDDDDDDDDDEALDDDDDSD</sequence>
<feature type="region of interest" description="Disordered" evidence="6">
    <location>
        <begin position="138"/>
        <end position="269"/>
    </location>
</feature>
<dbReference type="GO" id="GO:0031507">
    <property type="term" value="P:heterochromatin formation"/>
    <property type="evidence" value="ECO:0007669"/>
    <property type="project" value="TreeGrafter"/>
</dbReference>
<gene>
    <name evidence="8" type="ORF">K431DRAFT_288449</name>
</gene>
<feature type="compositionally biased region" description="Polar residues" evidence="6">
    <location>
        <begin position="154"/>
        <end position="163"/>
    </location>
</feature>
<proteinExistence type="predicted"/>
<evidence type="ECO:0000256" key="3">
    <source>
        <dbReference type="ARBA" id="ARBA00023242"/>
    </source>
</evidence>
<evidence type="ECO:0000256" key="2">
    <source>
        <dbReference type="ARBA" id="ARBA00022705"/>
    </source>
</evidence>
<keyword evidence="3" id="KW-0539">Nucleus</keyword>
<dbReference type="GO" id="GO:0008623">
    <property type="term" value="C:CHRAC"/>
    <property type="evidence" value="ECO:0007669"/>
    <property type="project" value="TreeGrafter"/>
</dbReference>
<comment type="caution">
    <text evidence="8">The sequence shown here is derived from an EMBL/GenBank/DDBJ whole genome shotgun (WGS) entry which is preliminary data.</text>
</comment>
<dbReference type="GO" id="GO:0031490">
    <property type="term" value="F:chromatin DNA binding"/>
    <property type="evidence" value="ECO:0007669"/>
    <property type="project" value="TreeGrafter"/>
</dbReference>
<dbReference type="GO" id="GO:0006272">
    <property type="term" value="P:leading strand elongation"/>
    <property type="evidence" value="ECO:0007669"/>
    <property type="project" value="TreeGrafter"/>
</dbReference>
<keyword evidence="9" id="KW-1185">Reference proteome</keyword>
<dbReference type="GO" id="GO:0046982">
    <property type="term" value="F:protein heterodimerization activity"/>
    <property type="evidence" value="ECO:0007669"/>
    <property type="project" value="InterPro"/>
</dbReference>
<reference evidence="8" key="1">
    <citation type="journal article" date="2020" name="Stud. Mycol.">
        <title>101 Dothideomycetes genomes: a test case for predicting lifestyles and emergence of pathogens.</title>
        <authorList>
            <person name="Haridas S."/>
            <person name="Albert R."/>
            <person name="Binder M."/>
            <person name="Bloem J."/>
            <person name="Labutti K."/>
            <person name="Salamov A."/>
            <person name="Andreopoulos B."/>
            <person name="Baker S."/>
            <person name="Barry K."/>
            <person name="Bills G."/>
            <person name="Bluhm B."/>
            <person name="Cannon C."/>
            <person name="Castanera R."/>
            <person name="Culley D."/>
            <person name="Daum C."/>
            <person name="Ezra D."/>
            <person name="Gonzalez J."/>
            <person name="Henrissat B."/>
            <person name="Kuo A."/>
            <person name="Liang C."/>
            <person name="Lipzen A."/>
            <person name="Lutzoni F."/>
            <person name="Magnuson J."/>
            <person name="Mondo S."/>
            <person name="Nolan M."/>
            <person name="Ohm R."/>
            <person name="Pangilinan J."/>
            <person name="Park H.-J."/>
            <person name="Ramirez L."/>
            <person name="Alfaro M."/>
            <person name="Sun H."/>
            <person name="Tritt A."/>
            <person name="Yoshinaga Y."/>
            <person name="Zwiers L.-H."/>
            <person name="Turgeon B."/>
            <person name="Goodwin S."/>
            <person name="Spatafora J."/>
            <person name="Crous P."/>
            <person name="Grigoriev I."/>
        </authorList>
    </citation>
    <scope>NUCLEOTIDE SEQUENCE</scope>
    <source>
        <strain evidence="8">CBS 116435</strain>
    </source>
</reference>
<dbReference type="OrthoDB" id="1707486at2759"/>
<dbReference type="GO" id="GO:0008622">
    <property type="term" value="C:epsilon DNA polymerase complex"/>
    <property type="evidence" value="ECO:0007669"/>
    <property type="project" value="TreeGrafter"/>
</dbReference>
<name>A0A9P4PZ11_9PEZI</name>
<feature type="compositionally biased region" description="Acidic residues" evidence="6">
    <location>
        <begin position="191"/>
        <end position="238"/>
    </location>
</feature>
<evidence type="ECO:0000256" key="6">
    <source>
        <dbReference type="SAM" id="MobiDB-lite"/>
    </source>
</evidence>
<evidence type="ECO:0000313" key="9">
    <source>
        <dbReference type="Proteomes" id="UP000799441"/>
    </source>
</evidence>
<protein>
    <recommendedName>
        <fullName evidence="4">DNA polymerase epsilon subunit D</fullName>
    </recommendedName>
    <alternativeName>
        <fullName evidence="5">DNA polymerase II subunit D</fullName>
    </alternativeName>
</protein>
<evidence type="ECO:0000256" key="1">
    <source>
        <dbReference type="ARBA" id="ARBA00004123"/>
    </source>
</evidence>
<organism evidence="8 9">
    <name type="scientific">Polychaeton citri CBS 116435</name>
    <dbReference type="NCBI Taxonomy" id="1314669"/>
    <lineage>
        <taxon>Eukaryota</taxon>
        <taxon>Fungi</taxon>
        <taxon>Dikarya</taxon>
        <taxon>Ascomycota</taxon>
        <taxon>Pezizomycotina</taxon>
        <taxon>Dothideomycetes</taxon>
        <taxon>Dothideomycetidae</taxon>
        <taxon>Capnodiales</taxon>
        <taxon>Capnodiaceae</taxon>
        <taxon>Polychaeton</taxon>
    </lineage>
</organism>
<keyword evidence="2" id="KW-0235">DNA replication</keyword>
<dbReference type="GO" id="GO:0006974">
    <property type="term" value="P:DNA damage response"/>
    <property type="evidence" value="ECO:0007669"/>
    <property type="project" value="TreeGrafter"/>
</dbReference>
<dbReference type="InterPro" id="IPR003958">
    <property type="entry name" value="CBFA_NFYB_domain"/>
</dbReference>
<accession>A0A9P4PZ11</accession>
<dbReference type="InterPro" id="IPR009072">
    <property type="entry name" value="Histone-fold"/>
</dbReference>
<evidence type="ECO:0000256" key="4">
    <source>
        <dbReference type="ARBA" id="ARBA00039775"/>
    </source>
</evidence>
<dbReference type="PANTHER" id="PTHR46172:SF1">
    <property type="entry name" value="DNA POLYMERASE EPSILON SUBUNIT 3"/>
    <property type="match status" value="1"/>
</dbReference>
<feature type="region of interest" description="Disordered" evidence="6">
    <location>
        <begin position="1"/>
        <end position="32"/>
    </location>
</feature>
<dbReference type="Pfam" id="PF00808">
    <property type="entry name" value="CBFD_NFYB_HMF"/>
    <property type="match status" value="1"/>
</dbReference>
<dbReference type="SUPFAM" id="SSF47113">
    <property type="entry name" value="Histone-fold"/>
    <property type="match status" value="1"/>
</dbReference>
<feature type="compositionally biased region" description="Basic and acidic residues" evidence="6">
    <location>
        <begin position="239"/>
        <end position="250"/>
    </location>
</feature>